<dbReference type="InterPro" id="IPR032675">
    <property type="entry name" value="LRR_dom_sf"/>
</dbReference>
<dbReference type="PANTHER" id="PTHR47679">
    <property type="entry name" value="PROTEIN TORNADO 1"/>
    <property type="match status" value="1"/>
</dbReference>
<comment type="caution">
    <text evidence="2">The sequence shown here is derived from an EMBL/GenBank/DDBJ whole genome shotgun (WGS) entry which is preliminary data.</text>
</comment>
<keyword evidence="3" id="KW-1185">Reference proteome</keyword>
<accession>A0A176VDZ8</accession>
<sequence length="1363" mass="150680">MDALEAYGECVTEERLEAEPAWSRDIVAAIIGASARRYVQLLALQLGLRFNHSVMALSLARQPLGAAGFQHVADMLLVNGSLQHLNLRRTGLLTAGDGSHVMRRILDSLVLARNALGRPEFQALGAMLAVNRSLEELDLSACGMVAEDLAENPDLLAHGDGQPVAQLLGVATSLHELDLSETGLNEQGQALAMISLALRSNTSLRKLNLGGNCVFKDDGGKFLGDMLGLNSGLRELGLSGCTSRAGAWRDDESMDALAAGPQLNCALERLDFSRNAPRPQLFHSLGANDTLTSLNLELCDFDRGPSVEAILALLRRNCSLTSLRLDTCTGLEDTDLARIRLQLETNAASQCVSTKRLLLSLPSAPPSSARVVLCGAPFAGKLEKLSRVRAMVLQVRKLSDFLRKKGWHRRMRWGARKPAALESTSGVEIQMLEDDRGASVALWDVAGHEDVPSFHENVLASCRAGGATVAFVVVCNLCRAQDGQELESLKSAADVADECEFWFKLLASTTRLRPRPRVFVALNRKVASKKRTSRALIDAVSATLARLRTQFEPYLDVVLREKDAVEVLDAWSAPAVSPFFQTVLKSTLDVAVDSRKPPVPVAAEDLNVAITKWMLRHSSRPIITWHKFHKLCLVSGIEDFGSGGASKDDDDAAQIEERCRAVASFMHDAGQIVFFPELEVVVISPRWFFHCLLGRLAGAGATLERGLATGAKLYDVFCDTLDEFSKRKQDKLRVILPEAKLIQLLLRSELCFESTSDPDPDSRLFCVPAALPLDEFWITDCGSRRLGWPAVPPSELDRPLRHLGRRLACRDQVCTFLTPGFFPRLQVSPRALPPSQFPVEFSAMNCRPSHPSRRLSTFREIVRARSFQPEATSILGHPGETLRRISLSDSGSGFWVSGADAVNFIDFGVLSKIDASVDFLCALGKLWWTMCRCPQVHLHNQFLKLGGFERAKYRVERSLISVSHGGVDYLIEYSPFDHFVDILVRHPGDSSETLALVQQNVVGPIQEFCASPGGCQGVDLVEGVIRTSSVERLDLCQHRRSQSASLSELVRELQVHGSEHRHRWPEDAEGREDSEYIVLLLGKEDLQSQADKWARGLEHAALKLGLDSTEQQDSPRTEPDDEHDHVKGLSADLREALSQMLGSERRAFLSITRRIDRLKGWQERILEHLSSRLNELNPFTAQLHECDLPRLAYFTVTVLTGVTETRQIVAEMSSGLTAGVQVHYMCEAQGEGKPHIVPKQLGRNVSLTPESLKRWWPYLAGALSVLDVMVKAGAEKLISSASIPTFSVRPYWNDKLFWDGVGNPGTSAPQWLVDFFMGPGPQRIYDDFMLHKVYYEESEQVAWICDDHMRRGKECGILGHLAA</sequence>
<proteinExistence type="predicted"/>
<gene>
    <name evidence="2" type="ORF">AXG93_2062s1150</name>
</gene>
<dbReference type="EMBL" id="LVLJ01003929">
    <property type="protein sequence ID" value="OAE19104.1"/>
    <property type="molecule type" value="Genomic_DNA"/>
</dbReference>
<dbReference type="PANTHER" id="PTHR47679:SF1">
    <property type="entry name" value="PROTEIN TORNADO 1"/>
    <property type="match status" value="1"/>
</dbReference>
<protein>
    <recommendedName>
        <fullName evidence="4">C-terminal of Roc (COR) domain-containing protein</fullName>
    </recommendedName>
</protein>
<evidence type="ECO:0000313" key="2">
    <source>
        <dbReference type="EMBL" id="OAE19104.1"/>
    </source>
</evidence>
<dbReference type="SUPFAM" id="SSF52047">
    <property type="entry name" value="RNI-like"/>
    <property type="match status" value="1"/>
</dbReference>
<evidence type="ECO:0008006" key="4">
    <source>
        <dbReference type="Google" id="ProtNLM"/>
    </source>
</evidence>
<dbReference type="Gene3D" id="3.80.10.10">
    <property type="entry name" value="Ribonuclease Inhibitor"/>
    <property type="match status" value="3"/>
</dbReference>
<organism evidence="2 3">
    <name type="scientific">Marchantia polymorpha subsp. ruderalis</name>
    <dbReference type="NCBI Taxonomy" id="1480154"/>
    <lineage>
        <taxon>Eukaryota</taxon>
        <taxon>Viridiplantae</taxon>
        <taxon>Streptophyta</taxon>
        <taxon>Embryophyta</taxon>
        <taxon>Marchantiophyta</taxon>
        <taxon>Marchantiopsida</taxon>
        <taxon>Marchantiidae</taxon>
        <taxon>Marchantiales</taxon>
        <taxon>Marchantiaceae</taxon>
        <taxon>Marchantia</taxon>
    </lineage>
</organism>
<reference evidence="2" key="1">
    <citation type="submission" date="2016-03" db="EMBL/GenBank/DDBJ databases">
        <title>Mechanisms controlling the formation of the plant cell surface in tip-growing cells are functionally conserved among land plants.</title>
        <authorList>
            <person name="Honkanen S."/>
            <person name="Jones V.A."/>
            <person name="Morieri G."/>
            <person name="Champion C."/>
            <person name="Hetherington A.J."/>
            <person name="Kelly S."/>
            <person name="Saint-Marcoux D."/>
            <person name="Proust H."/>
            <person name="Prescott H."/>
            <person name="Dolan L."/>
        </authorList>
    </citation>
    <scope>NUCLEOTIDE SEQUENCE [LARGE SCALE GENOMIC DNA]</scope>
    <source>
        <tissue evidence="2">Whole gametophyte</tissue>
    </source>
</reference>
<evidence type="ECO:0000256" key="1">
    <source>
        <dbReference type="SAM" id="MobiDB-lite"/>
    </source>
</evidence>
<feature type="compositionally biased region" description="Basic and acidic residues" evidence="1">
    <location>
        <begin position="1113"/>
        <end position="1126"/>
    </location>
</feature>
<name>A0A176VDZ8_MARPO</name>
<dbReference type="InterPro" id="IPR001611">
    <property type="entry name" value="Leu-rich_rpt"/>
</dbReference>
<dbReference type="Proteomes" id="UP000077202">
    <property type="component" value="Unassembled WGS sequence"/>
</dbReference>
<evidence type="ECO:0000313" key="3">
    <source>
        <dbReference type="Proteomes" id="UP000077202"/>
    </source>
</evidence>
<dbReference type="SMART" id="SM00368">
    <property type="entry name" value="LRR_RI"/>
    <property type="match status" value="5"/>
</dbReference>
<dbReference type="Pfam" id="PF13516">
    <property type="entry name" value="LRR_6"/>
    <property type="match status" value="1"/>
</dbReference>
<feature type="region of interest" description="Disordered" evidence="1">
    <location>
        <begin position="1105"/>
        <end position="1126"/>
    </location>
</feature>